<dbReference type="EMBL" id="ACKP02000050">
    <property type="protein sequence ID" value="EEX76232.1"/>
    <property type="molecule type" value="Genomic_DNA"/>
</dbReference>
<sequence>MFIPRNLFLMKLLLHYITFFSSEKAGKRAISSVLPSNLLQYRAFSTTMMNEK</sequence>
<reference evidence="1 2" key="1">
    <citation type="submission" date="2009-09" db="EMBL/GenBank/DDBJ databases">
        <authorList>
            <person name="Weinstock G."/>
            <person name="Sodergren E."/>
            <person name="Clifton S."/>
            <person name="Fulton L."/>
            <person name="Fulton B."/>
            <person name="Courtney L."/>
            <person name="Fronick C."/>
            <person name="Harrison M."/>
            <person name="Strong C."/>
            <person name="Farmer C."/>
            <person name="Delahaunty K."/>
            <person name="Markovic C."/>
            <person name="Hall O."/>
            <person name="Minx P."/>
            <person name="Tomlinson C."/>
            <person name="Mitreva M."/>
            <person name="Nelson J."/>
            <person name="Hou S."/>
            <person name="Wollam A."/>
            <person name="Pepin K.H."/>
            <person name="Johnson M."/>
            <person name="Bhonagiri V."/>
            <person name="Nash W.E."/>
            <person name="Warren W."/>
            <person name="Chinwalla A."/>
            <person name="Mardis E.R."/>
            <person name="Wilson R.K."/>
        </authorList>
    </citation>
    <scope>NUCLEOTIDE SEQUENCE [LARGE SCALE GENOMIC DNA]</scope>
    <source>
        <strain evidence="2">ATCC 35185 / DSM 20758 / VPI D19B-28</strain>
    </source>
</reference>
<evidence type="ECO:0000313" key="2">
    <source>
        <dbReference type="Proteomes" id="UP000003505"/>
    </source>
</evidence>
<gene>
    <name evidence="1" type="ORF">SELSPUOL_02397</name>
</gene>
<accession>C9LY37</accession>
<organism evidence="1 2">
    <name type="scientific">Selenomonas sputigena (strain ATCC 35185 / DSM 20758 / CCUG 44933 / VPI D19B-28)</name>
    <dbReference type="NCBI Taxonomy" id="546271"/>
    <lineage>
        <taxon>Bacteria</taxon>
        <taxon>Bacillati</taxon>
        <taxon>Bacillota</taxon>
        <taxon>Negativicutes</taxon>
        <taxon>Selenomonadales</taxon>
        <taxon>Selenomonadaceae</taxon>
        <taxon>Selenomonas</taxon>
    </lineage>
</organism>
<protein>
    <submittedName>
        <fullName evidence="1">Uncharacterized protein</fullName>
    </submittedName>
</protein>
<dbReference type="Proteomes" id="UP000003505">
    <property type="component" value="Unassembled WGS sequence"/>
</dbReference>
<comment type="caution">
    <text evidence="1">The sequence shown here is derived from an EMBL/GenBank/DDBJ whole genome shotgun (WGS) entry which is preliminary data.</text>
</comment>
<dbReference type="AlphaFoldDB" id="C9LY37"/>
<name>C9LY37_SELS3</name>
<evidence type="ECO:0000313" key="1">
    <source>
        <dbReference type="EMBL" id="EEX76232.1"/>
    </source>
</evidence>
<proteinExistence type="predicted"/>